<organism evidence="16 17">
    <name type="scientific">Danionella cerebrum</name>
    <dbReference type="NCBI Taxonomy" id="2873325"/>
    <lineage>
        <taxon>Eukaryota</taxon>
        <taxon>Metazoa</taxon>
        <taxon>Chordata</taxon>
        <taxon>Craniata</taxon>
        <taxon>Vertebrata</taxon>
        <taxon>Euteleostomi</taxon>
        <taxon>Actinopterygii</taxon>
        <taxon>Neopterygii</taxon>
        <taxon>Teleostei</taxon>
        <taxon>Ostariophysi</taxon>
        <taxon>Cypriniformes</taxon>
        <taxon>Danionidae</taxon>
        <taxon>Danioninae</taxon>
        <taxon>Danionella</taxon>
    </lineage>
</organism>
<feature type="domain" description="Ig-like" evidence="15">
    <location>
        <begin position="560"/>
        <end position="649"/>
    </location>
</feature>
<dbReference type="Gene3D" id="2.60.40.10">
    <property type="entry name" value="Immunoglobulins"/>
    <property type="match status" value="7"/>
</dbReference>
<dbReference type="InterPro" id="IPR003598">
    <property type="entry name" value="Ig_sub2"/>
</dbReference>
<dbReference type="PROSITE" id="PS50835">
    <property type="entry name" value="IG_LIKE"/>
    <property type="match status" value="6"/>
</dbReference>
<evidence type="ECO:0000256" key="2">
    <source>
        <dbReference type="ARBA" id="ARBA00004489"/>
    </source>
</evidence>
<reference evidence="16 17" key="1">
    <citation type="journal article" date="2019" name="Sci. Data">
        <title>Hybrid genome assembly and annotation of Danionella translucida.</title>
        <authorList>
            <person name="Kadobianskyi M."/>
            <person name="Schulze L."/>
            <person name="Schuelke M."/>
            <person name="Judkewitz B."/>
        </authorList>
    </citation>
    <scope>NUCLEOTIDE SEQUENCE [LARGE SCALE GENOMIC DNA]</scope>
    <source>
        <strain evidence="16 17">Bolton</strain>
    </source>
</reference>
<evidence type="ECO:0000256" key="8">
    <source>
        <dbReference type="ARBA" id="ARBA00022989"/>
    </source>
</evidence>
<dbReference type="SMART" id="SM00409">
    <property type="entry name" value="IG"/>
    <property type="match status" value="6"/>
</dbReference>
<dbReference type="InterPro" id="IPR003599">
    <property type="entry name" value="Ig_sub"/>
</dbReference>
<dbReference type="GO" id="GO:0030424">
    <property type="term" value="C:axon"/>
    <property type="evidence" value="ECO:0007669"/>
    <property type="project" value="UniProtKB-SubCell"/>
</dbReference>
<evidence type="ECO:0000256" key="10">
    <source>
        <dbReference type="ARBA" id="ARBA00023157"/>
    </source>
</evidence>
<dbReference type="EMBL" id="SRMA01025781">
    <property type="protein sequence ID" value="TRY91083.1"/>
    <property type="molecule type" value="Genomic_DNA"/>
</dbReference>
<name>A0A553QM79_9TELE</name>
<dbReference type="InterPro" id="IPR036179">
    <property type="entry name" value="Ig-like_dom_sf"/>
</dbReference>
<evidence type="ECO:0000256" key="3">
    <source>
        <dbReference type="ARBA" id="ARBA00022553"/>
    </source>
</evidence>
<evidence type="ECO:0000256" key="1">
    <source>
        <dbReference type="ARBA" id="ARBA00004479"/>
    </source>
</evidence>
<keyword evidence="3" id="KW-0597">Phosphoprotein</keyword>
<dbReference type="FunFam" id="2.60.40.10:FF:000017">
    <property type="entry name" value="Down syndrome cell adhesion molecule b"/>
    <property type="match status" value="2"/>
</dbReference>
<feature type="domain" description="Ig-like" evidence="15">
    <location>
        <begin position="154"/>
        <end position="242"/>
    </location>
</feature>
<keyword evidence="4" id="KW-0812">Transmembrane</keyword>
<proteinExistence type="predicted"/>
<feature type="domain" description="Ig-like" evidence="15">
    <location>
        <begin position="277"/>
        <end position="370"/>
    </location>
</feature>
<dbReference type="STRING" id="623744.A0A553QM79"/>
<accession>A0A553QM79</accession>
<protein>
    <recommendedName>
        <fullName evidence="13">Cell adhesion molecule DSCAM</fullName>
    </recommendedName>
</protein>
<evidence type="ECO:0000313" key="16">
    <source>
        <dbReference type="EMBL" id="TRY91083.1"/>
    </source>
</evidence>
<dbReference type="FunFam" id="2.60.40.10:FF:000333">
    <property type="entry name" value="Down syndrome cell adhesion molecule"/>
    <property type="match status" value="1"/>
</dbReference>
<dbReference type="InterPro" id="IPR007110">
    <property type="entry name" value="Ig-like_dom"/>
</dbReference>
<feature type="domain" description="Ig-like" evidence="15">
    <location>
        <begin position="66"/>
        <end position="150"/>
    </location>
</feature>
<comment type="subcellular location">
    <subcellularLocation>
        <location evidence="2">Cell projection</location>
        <location evidence="2">Axon</location>
    </subcellularLocation>
    <subcellularLocation>
        <location evidence="1">Membrane</location>
        <topology evidence="1">Single-pass type I membrane protein</topology>
    </subcellularLocation>
</comment>
<evidence type="ECO:0000256" key="4">
    <source>
        <dbReference type="ARBA" id="ARBA00022692"/>
    </source>
</evidence>
<keyword evidence="10" id="KW-1015">Disulfide bond</keyword>
<dbReference type="InterPro" id="IPR013783">
    <property type="entry name" value="Ig-like_fold"/>
</dbReference>
<keyword evidence="17" id="KW-1185">Reference proteome</keyword>
<evidence type="ECO:0000256" key="9">
    <source>
        <dbReference type="ARBA" id="ARBA00023136"/>
    </source>
</evidence>
<keyword evidence="11" id="KW-0966">Cell projection</keyword>
<evidence type="ECO:0000256" key="13">
    <source>
        <dbReference type="ARBA" id="ARBA00070605"/>
    </source>
</evidence>
<dbReference type="GO" id="GO:0016020">
    <property type="term" value="C:membrane"/>
    <property type="evidence" value="ECO:0007669"/>
    <property type="project" value="UniProtKB-SubCell"/>
</dbReference>
<evidence type="ECO:0000313" key="17">
    <source>
        <dbReference type="Proteomes" id="UP000316079"/>
    </source>
</evidence>
<keyword evidence="9" id="KW-0472">Membrane</keyword>
<keyword evidence="6" id="KW-0677">Repeat</keyword>
<feature type="chain" id="PRO_5021883147" description="Cell adhesion molecule DSCAM" evidence="14">
    <location>
        <begin position="22"/>
        <end position="667"/>
    </location>
</feature>
<dbReference type="PANTHER" id="PTHR13817:SF68">
    <property type="entry name" value="CELL ADHESION MOLECULE DSCAM"/>
    <property type="match status" value="1"/>
</dbReference>
<keyword evidence="5 14" id="KW-0732">Signal</keyword>
<keyword evidence="8" id="KW-1133">Transmembrane helix</keyword>
<dbReference type="Proteomes" id="UP000316079">
    <property type="component" value="Unassembled WGS sequence"/>
</dbReference>
<dbReference type="InterPro" id="IPR013098">
    <property type="entry name" value="Ig_I-set"/>
</dbReference>
<dbReference type="OrthoDB" id="6429135at2759"/>
<gene>
    <name evidence="16" type="ORF">DNTS_014516</name>
</gene>
<keyword evidence="12" id="KW-0393">Immunoglobulin domain</keyword>
<dbReference type="Pfam" id="PF13927">
    <property type="entry name" value="Ig_3"/>
    <property type="match status" value="2"/>
</dbReference>
<feature type="domain" description="Ig-like" evidence="15">
    <location>
        <begin position="466"/>
        <end position="555"/>
    </location>
</feature>
<evidence type="ECO:0000256" key="6">
    <source>
        <dbReference type="ARBA" id="ARBA00022737"/>
    </source>
</evidence>
<dbReference type="SMART" id="SM00408">
    <property type="entry name" value="IGc2"/>
    <property type="match status" value="6"/>
</dbReference>
<dbReference type="GO" id="GO:0007155">
    <property type="term" value="P:cell adhesion"/>
    <property type="evidence" value="ECO:0007669"/>
    <property type="project" value="UniProtKB-KW"/>
</dbReference>
<dbReference type="FunFam" id="2.60.40.10:FF:000172">
    <property type="entry name" value="Down syndrome cell adhesion molecule b"/>
    <property type="match status" value="1"/>
</dbReference>
<evidence type="ECO:0000256" key="14">
    <source>
        <dbReference type="SAM" id="SignalP"/>
    </source>
</evidence>
<dbReference type="SUPFAM" id="SSF48726">
    <property type="entry name" value="Immunoglobulin"/>
    <property type="match status" value="6"/>
</dbReference>
<evidence type="ECO:0000256" key="12">
    <source>
        <dbReference type="ARBA" id="ARBA00023319"/>
    </source>
</evidence>
<dbReference type="PANTHER" id="PTHR13817">
    <property type="entry name" value="TITIN"/>
    <property type="match status" value="1"/>
</dbReference>
<evidence type="ECO:0000256" key="5">
    <source>
        <dbReference type="ARBA" id="ARBA00022729"/>
    </source>
</evidence>
<dbReference type="CDD" id="cd05734">
    <property type="entry name" value="Ig_DSCAM"/>
    <property type="match status" value="1"/>
</dbReference>
<comment type="caution">
    <text evidence="16">The sequence shown here is derived from an EMBL/GenBank/DDBJ whole genome shotgun (WGS) entry which is preliminary data.</text>
</comment>
<sequence length="667" mass="74470">MILFILCPSLGARFLITSTGALYILDVQKEDELFNYRCMTRHRYTSETRQSNSARLFVPDPTNASPVILDGYEKREVMASHRVELPCKASGHPAPKYRWLKNSRPLESDPRFRQSVTGLLIERTHPGDSGSYVCEVWNSYGNAEVIGRLTVKEPLKVVVSPRKVRGSVGSQVSLTCSITGSDEYELSWYRNGDKINAGANIRMNGINKENLVMDGMAKSDGGVYQCFARKGKLSAQDFVQVILEGKNSLMSSQPLWCNPIQIGFEKTSAFLSSDGTPKILSAFSEKVVGPNEFVSLTCHVKGTPQPAITWTLDDEVVTKDTRHRIVHSITPEGNMISYLNISHIQVRDSGVYRCTCNNSAGMVSYQARINVRGAADIRPMKNLTAIAGRDMYIHCHVIGYPYYSIKWFKNANLLPFNDRQRAFENNGTLKLLNVQKELDEGEYSCHVLVQPQLFKNQSVHVTVKVPPFIQPFEFPRYSIGHRVFVPCVVRSGDLPISITWEKDGKPINASLGVTIDNIDFSSSLRISNLQRVHNGTYTCIAQNDAAVVKYQSQLIVRVPPRFKVQPQDQDGIYGKSVILNCSADGEPRPTIEWKYSKGAGVPQFQPIALSSGFRVQLLGNGSLLIKHVLEEDAGYYLCKVSNDVGADVSKSMYLNVKSKKSFNDPEQ</sequence>
<dbReference type="InterPro" id="IPR050964">
    <property type="entry name" value="Striated_Muscle_Regulatory"/>
</dbReference>
<dbReference type="Pfam" id="PF07679">
    <property type="entry name" value="I-set"/>
    <property type="match status" value="4"/>
</dbReference>
<evidence type="ECO:0000259" key="15">
    <source>
        <dbReference type="PROSITE" id="PS50835"/>
    </source>
</evidence>
<feature type="domain" description="Ig-like" evidence="15">
    <location>
        <begin position="388"/>
        <end position="462"/>
    </location>
</feature>
<dbReference type="AlphaFoldDB" id="A0A553QM79"/>
<evidence type="ECO:0000256" key="7">
    <source>
        <dbReference type="ARBA" id="ARBA00022889"/>
    </source>
</evidence>
<keyword evidence="7" id="KW-0130">Cell adhesion</keyword>
<evidence type="ECO:0000256" key="11">
    <source>
        <dbReference type="ARBA" id="ARBA00023273"/>
    </source>
</evidence>
<dbReference type="FunFam" id="2.60.40.10:FF:000401">
    <property type="entry name" value="Down syndrome cell adhesion molecule"/>
    <property type="match status" value="1"/>
</dbReference>
<feature type="signal peptide" evidence="14">
    <location>
        <begin position="1"/>
        <end position="21"/>
    </location>
</feature>
<dbReference type="FunFam" id="2.60.40.10:FF:000104">
    <property type="entry name" value="Down syndrome cell adhesion molecule b"/>
    <property type="match status" value="1"/>
</dbReference>